<name>A0AA85APY7_9TREM</name>
<dbReference type="Proteomes" id="UP000050790">
    <property type="component" value="Unassembled WGS sequence"/>
</dbReference>
<keyword evidence="1" id="KW-0812">Transmembrane</keyword>
<dbReference type="WBParaSite" id="SMRG1_97080.1">
    <property type="protein sequence ID" value="SMRG1_97080.1"/>
    <property type="gene ID" value="SMRG1_97080"/>
</dbReference>
<evidence type="ECO:0000256" key="1">
    <source>
        <dbReference type="SAM" id="Phobius"/>
    </source>
</evidence>
<keyword evidence="1" id="KW-1133">Transmembrane helix</keyword>
<protein>
    <submittedName>
        <fullName evidence="3">Uncharacterized protein</fullName>
    </submittedName>
</protein>
<dbReference type="AlphaFoldDB" id="A0AA85APY7"/>
<feature type="transmembrane region" description="Helical" evidence="1">
    <location>
        <begin position="67"/>
        <end position="91"/>
    </location>
</feature>
<accession>A0AA85APY7</accession>
<proteinExistence type="predicted"/>
<keyword evidence="1" id="KW-0472">Membrane</keyword>
<reference evidence="3" key="1">
    <citation type="submission" date="2023-11" db="UniProtKB">
        <authorList>
            <consortium name="WormBaseParasite"/>
        </authorList>
    </citation>
    <scope>IDENTIFICATION</scope>
</reference>
<feature type="transmembrane region" description="Helical" evidence="1">
    <location>
        <begin position="32"/>
        <end position="52"/>
    </location>
</feature>
<evidence type="ECO:0000313" key="3">
    <source>
        <dbReference type="WBParaSite" id="SMRG1_97080.1"/>
    </source>
</evidence>
<evidence type="ECO:0000313" key="2">
    <source>
        <dbReference type="Proteomes" id="UP000050790"/>
    </source>
</evidence>
<organism evidence="2 3">
    <name type="scientific">Schistosoma margrebowiei</name>
    <dbReference type="NCBI Taxonomy" id="48269"/>
    <lineage>
        <taxon>Eukaryota</taxon>
        <taxon>Metazoa</taxon>
        <taxon>Spiralia</taxon>
        <taxon>Lophotrochozoa</taxon>
        <taxon>Platyhelminthes</taxon>
        <taxon>Trematoda</taxon>
        <taxon>Digenea</taxon>
        <taxon>Strigeidida</taxon>
        <taxon>Schistosomatoidea</taxon>
        <taxon>Schistosomatidae</taxon>
        <taxon>Schistosoma</taxon>
    </lineage>
</organism>
<sequence>MVKNKWKNQNIKSEFDDITIIKERKPTTLQTLIITIILCCLTIILMIVGMSLKLTYGPSLYYRDENYWLAAIGLSLVAISFPLGITATCLLNTLFRIKRYVEYIEARKQMLESQVTETNPDKVVYK</sequence>